<proteinExistence type="predicted"/>
<evidence type="ECO:0000259" key="2">
    <source>
        <dbReference type="Pfam" id="PF13205"/>
    </source>
</evidence>
<organism evidence="3 4">
    <name type="scientific">Zeaxanthinibacter enoshimensis</name>
    <dbReference type="NCBI Taxonomy" id="392009"/>
    <lineage>
        <taxon>Bacteria</taxon>
        <taxon>Pseudomonadati</taxon>
        <taxon>Bacteroidota</taxon>
        <taxon>Flavobacteriia</taxon>
        <taxon>Flavobacteriales</taxon>
        <taxon>Flavobacteriaceae</taxon>
        <taxon>Zeaxanthinibacter</taxon>
    </lineage>
</organism>
<dbReference type="Proteomes" id="UP000295468">
    <property type="component" value="Unassembled WGS sequence"/>
</dbReference>
<name>A0A4R6TP88_9FLAO</name>
<dbReference type="AlphaFoldDB" id="A0A4R6TP88"/>
<evidence type="ECO:0000256" key="1">
    <source>
        <dbReference type="ARBA" id="ARBA00022729"/>
    </source>
</evidence>
<dbReference type="EMBL" id="SNYI01000001">
    <property type="protein sequence ID" value="TDQ33105.1"/>
    <property type="molecule type" value="Genomic_DNA"/>
</dbReference>
<evidence type="ECO:0000313" key="3">
    <source>
        <dbReference type="EMBL" id="TDQ33105.1"/>
    </source>
</evidence>
<evidence type="ECO:0000313" key="4">
    <source>
        <dbReference type="Proteomes" id="UP000295468"/>
    </source>
</evidence>
<reference evidence="3 4" key="1">
    <citation type="submission" date="2019-03" db="EMBL/GenBank/DDBJ databases">
        <title>Genomic Encyclopedia of Archaeal and Bacterial Type Strains, Phase II (KMG-II): from individual species to whole genera.</title>
        <authorList>
            <person name="Goeker M."/>
        </authorList>
    </citation>
    <scope>NUCLEOTIDE SEQUENCE [LARGE SCALE GENOMIC DNA]</scope>
    <source>
        <strain evidence="3 4">DSM 18435</strain>
    </source>
</reference>
<comment type="caution">
    <text evidence="3">The sequence shown here is derived from an EMBL/GenBank/DDBJ whole genome shotgun (WGS) entry which is preliminary data.</text>
</comment>
<dbReference type="Pfam" id="PF13205">
    <property type="entry name" value="Big_5"/>
    <property type="match status" value="1"/>
</dbReference>
<protein>
    <submittedName>
        <fullName evidence="3">Ig-like domain-containing protein</fullName>
    </submittedName>
</protein>
<keyword evidence="1" id="KW-0732">Signal</keyword>
<dbReference type="RefSeq" id="WP_317128269.1">
    <property type="nucleotide sequence ID" value="NZ_SNYI01000001.1"/>
</dbReference>
<accession>A0A4R6TP88</accession>
<feature type="domain" description="SbsA Ig-like" evidence="2">
    <location>
        <begin position="42"/>
        <end position="144"/>
    </location>
</feature>
<gene>
    <name evidence="3" type="ORF">CLV82_0943</name>
</gene>
<dbReference type="InterPro" id="IPR032812">
    <property type="entry name" value="SbsA_Ig"/>
</dbReference>
<keyword evidence="4" id="KW-1185">Reference proteome</keyword>
<sequence length="546" mass="62232">MPAQNRPMALLRRSLMLMFALLLVAALLQCAKRGSPSGGPKDVEAPVMIDADPDNLSVNFKSNRIRLYFDEYIKLQDVQNQLIISPPLKYAPEIKPQGGASKFIEIILKDTLRDSTTYTINFGQSIVDNNEGNPNPFLTYVFSTGDYIDSLTLSGVVKDAFNRNADKFISVMLYELDSSYTDSTIYNEPPNYMTNTLDSTTIFRLNNLKAGKYVLVGVKDEAKNNVFNQDTDKIAFVEDTIQLPTDTTYLLNMFREIPDYSMLPPSLAAANRVLFGYQGEDPDVFIEPLTQLPDSVKTMVSRIPGKDSLNFWFTPFKADSLVFRVRLQNTEQIDTFTVKTRKLGPDTLLLNPSHRSKLPFEETFSIGANTPIIAVDRRRISVVTQDSVPLPFQTELDTLENRVRISFEKDANTDYRITLDERSLMDFFGQTNDSVFYRLSTGGYADLGNLRMRLEGELSFPLIVQLTDEKGTVKRERYLTGSQLLEFNNVDPGKYLVRLIFDTNENKRWDTGRYLERRQPEKVIYYPEVIEVRANWELEQTFTVGG</sequence>